<dbReference type="FunFam" id="3.30.1360.120:FF:000021">
    <property type="entry name" value="Slr0635 protein"/>
    <property type="match status" value="1"/>
</dbReference>
<keyword evidence="4" id="KW-0418">Kinase</keyword>
<dbReference type="Proteomes" id="UP001140949">
    <property type="component" value="Unassembled WGS sequence"/>
</dbReference>
<accession>A0AAX6FTN1</accession>
<dbReference type="Pfam" id="PF01571">
    <property type="entry name" value="GCV_T"/>
    <property type="match status" value="1"/>
</dbReference>
<reference evidence="4" key="1">
    <citation type="journal article" date="2023" name="GigaByte">
        <title>Genome assembly of the bearded iris, Iris pallida Lam.</title>
        <authorList>
            <person name="Bruccoleri R.E."/>
            <person name="Oakeley E.J."/>
            <person name="Faust A.M.E."/>
            <person name="Altorfer M."/>
            <person name="Dessus-Babus S."/>
            <person name="Burckhardt D."/>
            <person name="Oertli M."/>
            <person name="Naumann U."/>
            <person name="Petersen F."/>
            <person name="Wong J."/>
        </authorList>
    </citation>
    <scope>NUCLEOTIDE SEQUENCE</scope>
    <source>
        <strain evidence="4">GSM-AAB239-AS_SAM_17_03QT</strain>
    </source>
</reference>
<gene>
    <name evidence="4" type="ORF">M6B38_401145</name>
</gene>
<dbReference type="PANTHER" id="PTHR43757">
    <property type="entry name" value="AMINOMETHYLTRANSFERASE"/>
    <property type="match status" value="1"/>
</dbReference>
<sequence>MAALNLCATGFFTSRSSPASPVISGSKIQQQPSPNLNISRRAPLRLPLANSPPVVPAAHPSAAAAAASSPFDLSPPPIDYDPVNSGAKFFDDISSEKVGDDNLAIDAALNGVAVVDLSHFGRIRVTGEDRIQFLHNQTTAKFDSLSAGEGCDTVFVTPTARTIDLAHAWVMKNAITLLVSPATCASIAEMLKKYIFYADNVEVHDITKQTCFIVLVGPKSNQVMKNLKLDALIGKSYGTHRHYNVGGMPITVGVGSVLLKDGYSFLLSPSSLGPVWKALLSLGAIPVGASAWERLRVLQGRPAAGKELTDDFNVLEAGLWSAVSVDKGCYKGQETISRLITYGGIKQKLWGIELSGSAEPGSTITTAEDGKKVGVLTSYSVGREAGEHVGLGYVRKQVGPNGKVRIGDVAGTLVHVPFLSYPPQ</sequence>
<dbReference type="EMBL" id="JANAVB010025999">
    <property type="protein sequence ID" value="KAJ6819762.1"/>
    <property type="molecule type" value="Genomic_DNA"/>
</dbReference>
<dbReference type="InterPro" id="IPR028896">
    <property type="entry name" value="GcvT/YgfZ/DmdA"/>
</dbReference>
<dbReference type="PANTHER" id="PTHR43757:SF14">
    <property type="entry name" value="GLYCINE CLEAVAGE T-PROTEIN FAMILY"/>
    <property type="match status" value="1"/>
</dbReference>
<dbReference type="InterPro" id="IPR006222">
    <property type="entry name" value="GCVT_N"/>
</dbReference>
<proteinExistence type="predicted"/>
<dbReference type="InterPro" id="IPR017703">
    <property type="entry name" value="YgfZ/GCV_T_CS"/>
</dbReference>
<dbReference type="InterPro" id="IPR029043">
    <property type="entry name" value="GcvT/YgfZ_C"/>
</dbReference>
<comment type="caution">
    <text evidence="4">The sequence shown here is derived from an EMBL/GenBank/DDBJ whole genome shotgun (WGS) entry which is preliminary data.</text>
</comment>
<dbReference type="SUPFAM" id="SSF101790">
    <property type="entry name" value="Aminomethyltransferase beta-barrel domain"/>
    <property type="match status" value="1"/>
</dbReference>
<evidence type="ECO:0000256" key="1">
    <source>
        <dbReference type="ARBA" id="ARBA00022946"/>
    </source>
</evidence>
<dbReference type="GO" id="GO:0016301">
    <property type="term" value="F:kinase activity"/>
    <property type="evidence" value="ECO:0007669"/>
    <property type="project" value="UniProtKB-KW"/>
</dbReference>
<dbReference type="AlphaFoldDB" id="A0AAX6FTN1"/>
<feature type="compositionally biased region" description="Polar residues" evidence="2">
    <location>
        <begin position="26"/>
        <end position="37"/>
    </location>
</feature>
<dbReference type="GO" id="GO:0005739">
    <property type="term" value="C:mitochondrion"/>
    <property type="evidence" value="ECO:0007669"/>
    <property type="project" value="TreeGrafter"/>
</dbReference>
<reference evidence="4" key="2">
    <citation type="submission" date="2023-04" db="EMBL/GenBank/DDBJ databases">
        <authorList>
            <person name="Bruccoleri R.E."/>
            <person name="Oakeley E.J."/>
            <person name="Faust A.-M."/>
            <person name="Dessus-Babus S."/>
            <person name="Altorfer M."/>
            <person name="Burckhardt D."/>
            <person name="Oertli M."/>
            <person name="Naumann U."/>
            <person name="Petersen F."/>
            <person name="Wong J."/>
        </authorList>
    </citation>
    <scope>NUCLEOTIDE SEQUENCE</scope>
    <source>
        <strain evidence="4">GSM-AAB239-AS_SAM_17_03QT</strain>
        <tissue evidence="4">Leaf</tissue>
    </source>
</reference>
<dbReference type="SUPFAM" id="SSF103025">
    <property type="entry name" value="Folate-binding domain"/>
    <property type="match status" value="1"/>
</dbReference>
<feature type="domain" description="GCVT N-terminal" evidence="3">
    <location>
        <begin position="107"/>
        <end position="327"/>
    </location>
</feature>
<evidence type="ECO:0000313" key="5">
    <source>
        <dbReference type="Proteomes" id="UP001140949"/>
    </source>
</evidence>
<dbReference type="InterPro" id="IPR027266">
    <property type="entry name" value="TrmE/GcvT-like"/>
</dbReference>
<evidence type="ECO:0000313" key="4">
    <source>
        <dbReference type="EMBL" id="KAJ6819762.1"/>
    </source>
</evidence>
<protein>
    <submittedName>
        <fullName evidence="4">LRR receptor-like serine/threonine-protein kinaseisoform X1</fullName>
    </submittedName>
</protein>
<dbReference type="Gene3D" id="3.30.1360.120">
    <property type="entry name" value="Probable tRNA modification gtpase trme, domain 1"/>
    <property type="match status" value="1"/>
</dbReference>
<organism evidence="4 5">
    <name type="scientific">Iris pallida</name>
    <name type="common">Sweet iris</name>
    <dbReference type="NCBI Taxonomy" id="29817"/>
    <lineage>
        <taxon>Eukaryota</taxon>
        <taxon>Viridiplantae</taxon>
        <taxon>Streptophyta</taxon>
        <taxon>Embryophyta</taxon>
        <taxon>Tracheophyta</taxon>
        <taxon>Spermatophyta</taxon>
        <taxon>Magnoliopsida</taxon>
        <taxon>Liliopsida</taxon>
        <taxon>Asparagales</taxon>
        <taxon>Iridaceae</taxon>
        <taxon>Iridoideae</taxon>
        <taxon>Irideae</taxon>
        <taxon>Iris</taxon>
    </lineage>
</organism>
<keyword evidence="1" id="KW-0809">Transit peptide</keyword>
<keyword evidence="5" id="KW-1185">Reference proteome</keyword>
<evidence type="ECO:0000256" key="2">
    <source>
        <dbReference type="SAM" id="MobiDB-lite"/>
    </source>
</evidence>
<keyword evidence="4" id="KW-0808">Transferase</keyword>
<evidence type="ECO:0000259" key="3">
    <source>
        <dbReference type="Pfam" id="PF01571"/>
    </source>
</evidence>
<keyword evidence="4" id="KW-0675">Receptor</keyword>
<dbReference type="NCBIfam" id="TIGR03317">
    <property type="entry name" value="ygfZ_signature"/>
    <property type="match status" value="1"/>
</dbReference>
<name>A0AAX6FTN1_IRIPA</name>
<feature type="region of interest" description="Disordered" evidence="2">
    <location>
        <begin position="16"/>
        <end position="37"/>
    </location>
</feature>